<dbReference type="Proteomes" id="UP001489004">
    <property type="component" value="Unassembled WGS sequence"/>
</dbReference>
<sequence length="268" mass="30073">MSALIDTPLSCPHRAQGKPTSCMPRLPAGQLRHLWQAAWAREAELDQRERQLVHDAQQVAQRSAALEIGRARLQQLYGLSNAPPDRGAEVAPDSAVQELADGGVQSTEDAVLQGVEAKPLPDRAEMRRRHAVLCDYVKGRNWGLNEEMRLMRQFVVDVDHPVRAAYPWLFDYEWVIVLAHTQGHTTGHWGRGDLVFTDGQANFLVVEAKYLQSTSGKTSKVARTAKRKQVREQVVANVEAFQRQWSGWASVRGLAMTNENYSELRVDA</sequence>
<dbReference type="AlphaFoldDB" id="A0AAW1Q6V4"/>
<name>A0AAW1Q6V4_9CHLO</name>
<proteinExistence type="predicted"/>
<gene>
    <name evidence="1" type="ORF">WJX72_002246</name>
</gene>
<comment type="caution">
    <text evidence="1">The sequence shown here is derived from an EMBL/GenBank/DDBJ whole genome shotgun (WGS) entry which is preliminary data.</text>
</comment>
<evidence type="ECO:0000313" key="1">
    <source>
        <dbReference type="EMBL" id="KAK9817794.1"/>
    </source>
</evidence>
<protein>
    <recommendedName>
        <fullName evidence="3">NERD domain-containing protein</fullName>
    </recommendedName>
</protein>
<reference evidence="1 2" key="1">
    <citation type="journal article" date="2024" name="Nat. Commun.">
        <title>Phylogenomics reveals the evolutionary origins of lichenization in chlorophyte algae.</title>
        <authorList>
            <person name="Puginier C."/>
            <person name="Libourel C."/>
            <person name="Otte J."/>
            <person name="Skaloud P."/>
            <person name="Haon M."/>
            <person name="Grisel S."/>
            <person name="Petersen M."/>
            <person name="Berrin J.G."/>
            <person name="Delaux P.M."/>
            <person name="Dal Grande F."/>
            <person name="Keller J."/>
        </authorList>
    </citation>
    <scope>NUCLEOTIDE SEQUENCE [LARGE SCALE GENOMIC DNA]</scope>
    <source>
        <strain evidence="1 2">SAG 2043</strain>
    </source>
</reference>
<dbReference type="EMBL" id="JALJOR010000004">
    <property type="protein sequence ID" value="KAK9817794.1"/>
    <property type="molecule type" value="Genomic_DNA"/>
</dbReference>
<keyword evidence="2" id="KW-1185">Reference proteome</keyword>
<accession>A0AAW1Q6V4</accession>
<organism evidence="1 2">
    <name type="scientific">[Myrmecia] bisecta</name>
    <dbReference type="NCBI Taxonomy" id="41462"/>
    <lineage>
        <taxon>Eukaryota</taxon>
        <taxon>Viridiplantae</taxon>
        <taxon>Chlorophyta</taxon>
        <taxon>core chlorophytes</taxon>
        <taxon>Trebouxiophyceae</taxon>
        <taxon>Trebouxiales</taxon>
        <taxon>Trebouxiaceae</taxon>
        <taxon>Myrmecia</taxon>
    </lineage>
</organism>
<evidence type="ECO:0008006" key="3">
    <source>
        <dbReference type="Google" id="ProtNLM"/>
    </source>
</evidence>
<evidence type="ECO:0000313" key="2">
    <source>
        <dbReference type="Proteomes" id="UP001489004"/>
    </source>
</evidence>